<gene>
    <name evidence="3" type="ORF">J2851_006906</name>
</gene>
<feature type="compositionally biased region" description="Low complexity" evidence="1">
    <location>
        <begin position="507"/>
        <end position="518"/>
    </location>
</feature>
<dbReference type="Proteomes" id="UP000781958">
    <property type="component" value="Unassembled WGS sequence"/>
</dbReference>
<evidence type="ECO:0000259" key="2">
    <source>
        <dbReference type="Pfam" id="PF01610"/>
    </source>
</evidence>
<proteinExistence type="predicted"/>
<feature type="compositionally biased region" description="Low complexity" evidence="1">
    <location>
        <begin position="18"/>
        <end position="29"/>
    </location>
</feature>
<reference evidence="3 4" key="1">
    <citation type="submission" date="2021-03" db="EMBL/GenBank/DDBJ databases">
        <title>Genomic Encyclopedia of Type Strains, Phase III (KMG-III): the genomes of soil and plant-associated and newly described type strains.</title>
        <authorList>
            <person name="Whitman W."/>
        </authorList>
    </citation>
    <scope>NUCLEOTIDE SEQUENCE [LARGE SCALE GENOMIC DNA]</scope>
    <source>
        <strain evidence="3 4">IMMIB AFH-6</strain>
    </source>
</reference>
<name>A0ABS4SX87_9PROT</name>
<organism evidence="3 4">
    <name type="scientific">Azospirillum rugosum</name>
    <dbReference type="NCBI Taxonomy" id="416170"/>
    <lineage>
        <taxon>Bacteria</taxon>
        <taxon>Pseudomonadati</taxon>
        <taxon>Pseudomonadota</taxon>
        <taxon>Alphaproteobacteria</taxon>
        <taxon>Rhodospirillales</taxon>
        <taxon>Azospirillaceae</taxon>
        <taxon>Azospirillum</taxon>
    </lineage>
</organism>
<sequence>MAGATVGTGRGGGGTDGGEPALAPPALAAAPPAREATVVVATPRFRGNWDVPLTARGRPLPSDLRHFVVLTPPDQGCPNCRAGRLQPRGAKGRKAVRDWPYGPLPVHLTIEFQACWACPDCGLRIKPKAAWIDPGCGWTEPWLPVTPRLARYLEEELRHTTTVTDLSRRTAVTRETINELIDRIGKDVRHAARHDLLPAARIVGLDGKKLGKRKFRLLVATDLVRQKLLWCAPGEEDTASIVDLIRSLPQWRDIEIFVCDFAPGFEAAIREAYQGLPQPSIVRCLAHVARLFLDAGHGERRRLARRRAQGKLPPLNRIFTLRLRDMAPSHRALLRKLKDSKPTLFKAYCFKEAVYGVFAPGVTAAVARARFARLRRWMQRDPEMASVFRAPMDTVTTHLDQILRGLEPGAVATNNGAERVNGGLDALNAATKGLAWRQPERFLVRALLRHGGLTAAHLDAARAARLALEPPETDRPPHRRPPEEGRRGGAAAESVRAAGADARRRAAAAVRPTAPVDAGADARRAPA</sequence>
<feature type="region of interest" description="Disordered" evidence="1">
    <location>
        <begin position="1"/>
        <end position="29"/>
    </location>
</feature>
<comment type="caution">
    <text evidence="3">The sequence shown here is derived from an EMBL/GenBank/DDBJ whole genome shotgun (WGS) entry which is preliminary data.</text>
</comment>
<protein>
    <recommendedName>
        <fullName evidence="2">Transposase IS204/IS1001/IS1096/IS1165 DDE domain-containing protein</fullName>
    </recommendedName>
</protein>
<accession>A0ABS4SX87</accession>
<feature type="compositionally biased region" description="Basic and acidic residues" evidence="1">
    <location>
        <begin position="472"/>
        <end position="487"/>
    </location>
</feature>
<feature type="domain" description="Transposase IS204/IS1001/IS1096/IS1165 DDE" evidence="2">
    <location>
        <begin position="203"/>
        <end position="445"/>
    </location>
</feature>
<feature type="region of interest" description="Disordered" evidence="1">
    <location>
        <begin position="467"/>
        <end position="527"/>
    </location>
</feature>
<feature type="compositionally biased region" description="Gly residues" evidence="1">
    <location>
        <begin position="1"/>
        <end position="17"/>
    </location>
</feature>
<feature type="compositionally biased region" description="Low complexity" evidence="1">
    <location>
        <begin position="489"/>
        <end position="500"/>
    </location>
</feature>
<dbReference type="InterPro" id="IPR002560">
    <property type="entry name" value="Transposase_DDE"/>
</dbReference>
<dbReference type="EMBL" id="JAGINP010000040">
    <property type="protein sequence ID" value="MBP2297087.1"/>
    <property type="molecule type" value="Genomic_DNA"/>
</dbReference>
<evidence type="ECO:0000313" key="3">
    <source>
        <dbReference type="EMBL" id="MBP2297087.1"/>
    </source>
</evidence>
<keyword evidence="4" id="KW-1185">Reference proteome</keyword>
<dbReference type="RefSeq" id="WP_209773317.1">
    <property type="nucleotide sequence ID" value="NZ_JAGINP010000040.1"/>
</dbReference>
<evidence type="ECO:0000313" key="4">
    <source>
        <dbReference type="Proteomes" id="UP000781958"/>
    </source>
</evidence>
<dbReference type="Pfam" id="PF01610">
    <property type="entry name" value="DDE_Tnp_ISL3"/>
    <property type="match status" value="1"/>
</dbReference>
<evidence type="ECO:0000256" key="1">
    <source>
        <dbReference type="SAM" id="MobiDB-lite"/>
    </source>
</evidence>